<accession>A0A3Q9G4I0</accession>
<dbReference type="Proteomes" id="UP000267900">
    <property type="component" value="Chromosome"/>
</dbReference>
<dbReference type="AlphaFoldDB" id="A0A3Q9G4I0"/>
<gene>
    <name evidence="3" type="ORF">EKH77_20560</name>
</gene>
<feature type="region of interest" description="Disordered" evidence="1">
    <location>
        <begin position="27"/>
        <end position="77"/>
    </location>
</feature>
<dbReference type="EMBL" id="CP034587">
    <property type="protein sequence ID" value="AZQ75686.1"/>
    <property type="molecule type" value="Genomic_DNA"/>
</dbReference>
<dbReference type="InterPro" id="IPR036366">
    <property type="entry name" value="PGBDSf"/>
</dbReference>
<dbReference type="SUPFAM" id="SSF47090">
    <property type="entry name" value="PGBD-like"/>
    <property type="match status" value="1"/>
</dbReference>
<proteinExistence type="predicted"/>
<evidence type="ECO:0000313" key="3">
    <source>
        <dbReference type="EMBL" id="AZQ75686.1"/>
    </source>
</evidence>
<sequence length="164" mass="17312">MEADATLMPSPSARVVVECRWTRRRRTPARVRPSRGVSGSGPGVKWTRSTALRSPRPGGVVGRNGSATAETMESAPRHPRMCVTTWQTAQAAPAGTAVVTTVPGRYGCNYTDSEPQISRGSGVDGDFGPATEAPVRSFQSKCCGLSVDGIVGPKTWHALKVEGC</sequence>
<dbReference type="InterPro" id="IPR002477">
    <property type="entry name" value="Peptidoglycan-bd-like"/>
</dbReference>
<evidence type="ECO:0000256" key="1">
    <source>
        <dbReference type="SAM" id="MobiDB-lite"/>
    </source>
</evidence>
<dbReference type="Gene3D" id="1.10.101.10">
    <property type="entry name" value="PGBD-like superfamily/PGBD"/>
    <property type="match status" value="1"/>
</dbReference>
<dbReference type="Pfam" id="PF01471">
    <property type="entry name" value="PG_binding_1"/>
    <property type="match status" value="1"/>
</dbReference>
<name>A0A3Q9G4I0_STRLT</name>
<reference evidence="3 4" key="1">
    <citation type="submission" date="2018-12" db="EMBL/GenBank/DDBJ databases">
        <title>The whole draft genome of Streptomyce luteoverticillatus CGMCC 15060.</title>
        <authorList>
            <person name="Feng Z."/>
            <person name="Chen G."/>
            <person name="Zhang J."/>
            <person name="Zhu H."/>
            <person name="Yu X."/>
            <person name="Zhang W."/>
            <person name="Zhang X."/>
        </authorList>
    </citation>
    <scope>NUCLEOTIDE SEQUENCE [LARGE SCALE GENOMIC DNA]</scope>
    <source>
        <strain evidence="3 4">CGMCC 15060</strain>
    </source>
</reference>
<dbReference type="InterPro" id="IPR036365">
    <property type="entry name" value="PGBD-like_sf"/>
</dbReference>
<feature type="domain" description="Peptidoglycan binding-like" evidence="2">
    <location>
        <begin position="122"/>
        <end position="159"/>
    </location>
</feature>
<keyword evidence="4" id="KW-1185">Reference proteome</keyword>
<dbReference type="OrthoDB" id="9815541at2"/>
<evidence type="ECO:0000313" key="4">
    <source>
        <dbReference type="Proteomes" id="UP000267900"/>
    </source>
</evidence>
<protein>
    <submittedName>
        <fullName evidence="3">Peptidoglycan-binding protein</fullName>
    </submittedName>
</protein>
<organism evidence="3 4">
    <name type="scientific">Streptomyces luteoverticillatus</name>
    <name type="common">Streptoverticillium luteoverticillatus</name>
    <dbReference type="NCBI Taxonomy" id="66425"/>
    <lineage>
        <taxon>Bacteria</taxon>
        <taxon>Bacillati</taxon>
        <taxon>Actinomycetota</taxon>
        <taxon>Actinomycetes</taxon>
        <taxon>Kitasatosporales</taxon>
        <taxon>Streptomycetaceae</taxon>
        <taxon>Streptomyces</taxon>
    </lineage>
</organism>
<evidence type="ECO:0000259" key="2">
    <source>
        <dbReference type="Pfam" id="PF01471"/>
    </source>
</evidence>